<dbReference type="InterPro" id="IPR015813">
    <property type="entry name" value="Pyrv/PenolPyrv_kinase-like_dom"/>
</dbReference>
<protein>
    <recommendedName>
        <fullName evidence="3">pyruvate kinase</fullName>
        <ecNumber evidence="3">2.7.1.40</ecNumber>
    </recommendedName>
</protein>
<dbReference type="InterPro" id="IPR011037">
    <property type="entry name" value="Pyrv_Knase-like_insert_dom_sf"/>
</dbReference>
<evidence type="ECO:0000256" key="4">
    <source>
        <dbReference type="ARBA" id="ARBA00022679"/>
    </source>
</evidence>
<accession>A0A382UA48</accession>
<dbReference type="Pfam" id="PF02887">
    <property type="entry name" value="PK_C"/>
    <property type="match status" value="1"/>
</dbReference>
<dbReference type="UniPathway" id="UPA00109">
    <property type="reaction ID" value="UER00188"/>
</dbReference>
<feature type="non-terminal residue" evidence="14">
    <location>
        <position position="295"/>
    </location>
</feature>
<dbReference type="InterPro" id="IPR001697">
    <property type="entry name" value="Pyr_Knase"/>
</dbReference>
<evidence type="ECO:0000256" key="3">
    <source>
        <dbReference type="ARBA" id="ARBA00012142"/>
    </source>
</evidence>
<proteinExistence type="inferred from homology"/>
<dbReference type="SUPFAM" id="SSF50800">
    <property type="entry name" value="PK beta-barrel domain-like"/>
    <property type="match status" value="1"/>
</dbReference>
<name>A0A382UA48_9ZZZZ</name>
<evidence type="ECO:0000256" key="9">
    <source>
        <dbReference type="ARBA" id="ARBA00022842"/>
    </source>
</evidence>
<dbReference type="InterPro" id="IPR015793">
    <property type="entry name" value="Pyrv_Knase_brl"/>
</dbReference>
<keyword evidence="6" id="KW-0547">Nucleotide-binding</keyword>
<evidence type="ECO:0000256" key="5">
    <source>
        <dbReference type="ARBA" id="ARBA00022723"/>
    </source>
</evidence>
<evidence type="ECO:0000256" key="10">
    <source>
        <dbReference type="ARBA" id="ARBA00023152"/>
    </source>
</evidence>
<keyword evidence="11" id="KW-0670">Pyruvate</keyword>
<dbReference type="InterPro" id="IPR040442">
    <property type="entry name" value="Pyrv_kinase-like_dom_sf"/>
</dbReference>
<dbReference type="InterPro" id="IPR015795">
    <property type="entry name" value="Pyrv_Knase_C"/>
</dbReference>
<dbReference type="SUPFAM" id="SSF51621">
    <property type="entry name" value="Phosphoenolpyruvate/pyruvate domain"/>
    <property type="match status" value="1"/>
</dbReference>
<feature type="domain" description="Pyruvate kinase C-terminal" evidence="13">
    <location>
        <begin position="235"/>
        <end position="294"/>
    </location>
</feature>
<evidence type="ECO:0000256" key="11">
    <source>
        <dbReference type="ARBA" id="ARBA00023317"/>
    </source>
</evidence>
<dbReference type="Pfam" id="PF00224">
    <property type="entry name" value="PK"/>
    <property type="match status" value="1"/>
</dbReference>
<comment type="pathway">
    <text evidence="1">Carbohydrate degradation; glycolysis; pyruvate from D-glyceraldehyde 3-phosphate: step 5/5.</text>
</comment>
<comment type="similarity">
    <text evidence="2">Belongs to the pyruvate kinase family.</text>
</comment>
<dbReference type="GO" id="GO:0030955">
    <property type="term" value="F:potassium ion binding"/>
    <property type="evidence" value="ECO:0007669"/>
    <property type="project" value="InterPro"/>
</dbReference>
<organism evidence="14">
    <name type="scientific">marine metagenome</name>
    <dbReference type="NCBI Taxonomy" id="408172"/>
    <lineage>
        <taxon>unclassified sequences</taxon>
        <taxon>metagenomes</taxon>
        <taxon>ecological metagenomes</taxon>
    </lineage>
</organism>
<evidence type="ECO:0000256" key="1">
    <source>
        <dbReference type="ARBA" id="ARBA00004997"/>
    </source>
</evidence>
<dbReference type="AlphaFoldDB" id="A0A382UA48"/>
<keyword evidence="9" id="KW-0460">Magnesium</keyword>
<dbReference type="GO" id="GO:0016301">
    <property type="term" value="F:kinase activity"/>
    <property type="evidence" value="ECO:0007669"/>
    <property type="project" value="UniProtKB-KW"/>
</dbReference>
<evidence type="ECO:0000256" key="2">
    <source>
        <dbReference type="ARBA" id="ARBA00008663"/>
    </source>
</evidence>
<evidence type="ECO:0000256" key="7">
    <source>
        <dbReference type="ARBA" id="ARBA00022777"/>
    </source>
</evidence>
<gene>
    <name evidence="14" type="ORF">METZ01_LOCUS383485</name>
</gene>
<keyword evidence="4" id="KW-0808">Transferase</keyword>
<dbReference type="NCBIfam" id="TIGR01064">
    <property type="entry name" value="pyruv_kin"/>
    <property type="match status" value="1"/>
</dbReference>
<dbReference type="Gene3D" id="3.40.1380.20">
    <property type="entry name" value="Pyruvate kinase, C-terminal domain"/>
    <property type="match status" value="1"/>
</dbReference>
<reference evidence="14" key="1">
    <citation type="submission" date="2018-05" db="EMBL/GenBank/DDBJ databases">
        <authorList>
            <person name="Lanie J.A."/>
            <person name="Ng W.-L."/>
            <person name="Kazmierczak K.M."/>
            <person name="Andrzejewski T.M."/>
            <person name="Davidsen T.M."/>
            <person name="Wayne K.J."/>
            <person name="Tettelin H."/>
            <person name="Glass J.I."/>
            <person name="Rusch D."/>
            <person name="Podicherti R."/>
            <person name="Tsui H.-C.T."/>
            <person name="Winkler M.E."/>
        </authorList>
    </citation>
    <scope>NUCLEOTIDE SEQUENCE</scope>
</reference>
<keyword evidence="7" id="KW-0418">Kinase</keyword>
<evidence type="ECO:0000256" key="8">
    <source>
        <dbReference type="ARBA" id="ARBA00022840"/>
    </source>
</evidence>
<evidence type="ECO:0000313" key="14">
    <source>
        <dbReference type="EMBL" id="SVD30631.1"/>
    </source>
</evidence>
<dbReference type="InterPro" id="IPR018209">
    <property type="entry name" value="Pyrv_Knase_AS"/>
</dbReference>
<keyword evidence="5" id="KW-0479">Metal-binding</keyword>
<dbReference type="PROSITE" id="PS00110">
    <property type="entry name" value="PYRUVATE_KINASE"/>
    <property type="match status" value="1"/>
</dbReference>
<keyword evidence="8" id="KW-0067">ATP-binding</keyword>
<dbReference type="GO" id="GO:0004743">
    <property type="term" value="F:pyruvate kinase activity"/>
    <property type="evidence" value="ECO:0007669"/>
    <property type="project" value="UniProtKB-EC"/>
</dbReference>
<evidence type="ECO:0000259" key="13">
    <source>
        <dbReference type="Pfam" id="PF02887"/>
    </source>
</evidence>
<dbReference type="EC" id="2.7.1.40" evidence="3"/>
<dbReference type="Gene3D" id="2.40.33.10">
    <property type="entry name" value="PK beta-barrel domain-like"/>
    <property type="match status" value="1"/>
</dbReference>
<feature type="non-terminal residue" evidence="14">
    <location>
        <position position="1"/>
    </location>
</feature>
<dbReference type="InterPro" id="IPR036918">
    <property type="entry name" value="Pyrv_Knase_C_sf"/>
</dbReference>
<dbReference type="GO" id="GO:0005524">
    <property type="term" value="F:ATP binding"/>
    <property type="evidence" value="ECO:0007669"/>
    <property type="project" value="UniProtKB-KW"/>
</dbReference>
<dbReference type="PANTHER" id="PTHR11817">
    <property type="entry name" value="PYRUVATE KINASE"/>
    <property type="match status" value="1"/>
</dbReference>
<evidence type="ECO:0000256" key="6">
    <source>
        <dbReference type="ARBA" id="ARBA00022741"/>
    </source>
</evidence>
<evidence type="ECO:0000259" key="12">
    <source>
        <dbReference type="Pfam" id="PF00224"/>
    </source>
</evidence>
<dbReference type="InterPro" id="IPR015806">
    <property type="entry name" value="Pyrv_Knase_insert_dom_sf"/>
</dbReference>
<dbReference type="SUPFAM" id="SSF52935">
    <property type="entry name" value="PK C-terminal domain-like"/>
    <property type="match status" value="1"/>
</dbReference>
<dbReference type="GO" id="GO:0000287">
    <property type="term" value="F:magnesium ion binding"/>
    <property type="evidence" value="ECO:0007669"/>
    <property type="project" value="InterPro"/>
</dbReference>
<dbReference type="Gene3D" id="3.20.20.60">
    <property type="entry name" value="Phosphoenolpyruvate-binding domains"/>
    <property type="match status" value="1"/>
</dbReference>
<dbReference type="EMBL" id="UINC01142348">
    <property type="protein sequence ID" value="SVD30631.1"/>
    <property type="molecule type" value="Genomic_DNA"/>
</dbReference>
<feature type="domain" description="Pyruvate kinase barrel" evidence="12">
    <location>
        <begin position="1"/>
        <end position="202"/>
    </location>
</feature>
<keyword evidence="10" id="KW-0324">Glycolysis</keyword>
<dbReference type="PRINTS" id="PR01050">
    <property type="entry name" value="PYRUVTKNASE"/>
</dbReference>
<sequence>ILINDGRIALEVVKYVSNSTLECQTIIAGAVENRKGVNFPGVALDVPSLTEQDEQDLELALKNGADWIALSFVRSPHDYDLVRSRVRDLGFAVPIMAKIEKWDAVQNLDGIIDAFDAVMVARGDLGVELPLERVPLIQKEVIDKATQAGKPVVIATQILDSMTDRPIPTRAEVSDIANAILDGADGLMVTGETAMGKFPEKVIQVLTRVIEETESAINYQDYYIARGNKHLNTAQAISHAACSVAYDQDIKILITMTHSGSTARMVSRYRPAARIIAMTPVEEISRQLSIVWGIT</sequence>